<dbReference type="VEuPathDB" id="FungiDB:H257_12727"/>
<dbReference type="Gene3D" id="3.40.50.11380">
    <property type="match status" value="1"/>
</dbReference>
<dbReference type="FunFam" id="3.40.50.2000:FF:000070">
    <property type="entry name" value="probable UDP-N-acetylglucosamine--peptide N-acetylglucosaminyltransferase SEC"/>
    <property type="match status" value="1"/>
</dbReference>
<evidence type="ECO:0000256" key="3">
    <source>
        <dbReference type="ARBA" id="ARBA00022737"/>
    </source>
</evidence>
<keyword evidence="3" id="KW-0677">Repeat</keyword>
<dbReference type="PANTHER" id="PTHR44366:SF1">
    <property type="entry name" value="UDP-N-ACETYLGLUCOSAMINE--PEPTIDE N-ACETYLGLUCOSAMINYLTRANSFERASE 110 KDA SUBUNIT"/>
    <property type="match status" value="1"/>
</dbReference>
<organism evidence="6">
    <name type="scientific">Aphanomyces astaci</name>
    <name type="common">Crayfish plague agent</name>
    <dbReference type="NCBI Taxonomy" id="112090"/>
    <lineage>
        <taxon>Eukaryota</taxon>
        <taxon>Sar</taxon>
        <taxon>Stramenopiles</taxon>
        <taxon>Oomycota</taxon>
        <taxon>Saprolegniomycetes</taxon>
        <taxon>Saprolegniales</taxon>
        <taxon>Verrucalvaceae</taxon>
        <taxon>Aphanomyces</taxon>
    </lineage>
</organism>
<dbReference type="Pfam" id="PF13844">
    <property type="entry name" value="Glyco_transf_41"/>
    <property type="match status" value="2"/>
</dbReference>
<keyword evidence="4" id="KW-0802">TPR repeat</keyword>
<dbReference type="RefSeq" id="XP_009838332.1">
    <property type="nucleotide sequence ID" value="XM_009840030.1"/>
</dbReference>
<evidence type="ECO:0000313" key="6">
    <source>
        <dbReference type="EMBL" id="ETV72264.1"/>
    </source>
</evidence>
<comment type="pathway">
    <text evidence="1">Protein modification; protein glycosylation.</text>
</comment>
<name>W4FZQ9_APHAT</name>
<keyword evidence="2" id="KW-0808">Transferase</keyword>
<dbReference type="InterPro" id="IPR029489">
    <property type="entry name" value="OGT/SEC/SPY_C"/>
</dbReference>
<reference evidence="6" key="1">
    <citation type="submission" date="2013-12" db="EMBL/GenBank/DDBJ databases">
        <title>The Genome Sequence of Aphanomyces astaci APO3.</title>
        <authorList>
            <consortium name="The Broad Institute Genomics Platform"/>
            <person name="Russ C."/>
            <person name="Tyler B."/>
            <person name="van West P."/>
            <person name="Dieguez-Uribeondo J."/>
            <person name="Young S.K."/>
            <person name="Zeng Q."/>
            <person name="Gargeya S."/>
            <person name="Fitzgerald M."/>
            <person name="Abouelleil A."/>
            <person name="Alvarado L."/>
            <person name="Chapman S.B."/>
            <person name="Gainer-Dewar J."/>
            <person name="Goldberg J."/>
            <person name="Griggs A."/>
            <person name="Gujja S."/>
            <person name="Hansen M."/>
            <person name="Howarth C."/>
            <person name="Imamovic A."/>
            <person name="Ireland A."/>
            <person name="Larimer J."/>
            <person name="McCowan C."/>
            <person name="Murphy C."/>
            <person name="Pearson M."/>
            <person name="Poon T.W."/>
            <person name="Priest M."/>
            <person name="Roberts A."/>
            <person name="Saif S."/>
            <person name="Shea T."/>
            <person name="Sykes S."/>
            <person name="Wortman J."/>
            <person name="Nusbaum C."/>
            <person name="Birren B."/>
        </authorList>
    </citation>
    <scope>NUCLEOTIDE SEQUENCE [LARGE SCALE GENOMIC DNA]</scope>
    <source>
        <strain evidence="6">APO3</strain>
    </source>
</reference>
<evidence type="ECO:0000256" key="4">
    <source>
        <dbReference type="ARBA" id="ARBA00022803"/>
    </source>
</evidence>
<evidence type="ECO:0000259" key="5">
    <source>
        <dbReference type="Pfam" id="PF13844"/>
    </source>
</evidence>
<accession>W4FZQ9</accession>
<evidence type="ECO:0000256" key="2">
    <source>
        <dbReference type="ARBA" id="ARBA00022679"/>
    </source>
</evidence>
<feature type="domain" description="O-GlcNAc transferase C-terminal" evidence="5">
    <location>
        <begin position="1"/>
        <end position="49"/>
    </location>
</feature>
<feature type="domain" description="O-GlcNAc transferase C-terminal" evidence="5">
    <location>
        <begin position="61"/>
        <end position="248"/>
    </location>
</feature>
<evidence type="ECO:0000256" key="1">
    <source>
        <dbReference type="ARBA" id="ARBA00004922"/>
    </source>
</evidence>
<dbReference type="EMBL" id="KI913155">
    <property type="protein sequence ID" value="ETV72264.1"/>
    <property type="molecule type" value="Genomic_DNA"/>
</dbReference>
<dbReference type="InterPro" id="IPR037919">
    <property type="entry name" value="OGT"/>
</dbReference>
<dbReference type="GO" id="GO:0006493">
    <property type="term" value="P:protein O-linked glycosylation"/>
    <property type="evidence" value="ECO:0007669"/>
    <property type="project" value="InterPro"/>
</dbReference>
<dbReference type="STRING" id="112090.W4FZQ9"/>
<sequence>MGFHGSMGAEYMQYIVADKIVLPVDVAAVGYTEKVLYMPQSFFVNDHKQSALSVLDVDSISPSRSTYGLPEDQFVFCNFSQLYKLDPAMFGTWMHILKRVPNSVLWLLRYHHNELVETNLKAEAKAHGIRETRLHFTAVAPKEEHLKRGYLADLFLDTATSNGHTIGCDILWSGTPMITQTGHHMASRVASSLLLAVDLPELIADTLEEYEELAVALALDMDKLWELRKKLEASRTTCPLFDTTRWVRNWETAMLLAWSGHDGGMPLDHIDVPDIEDLVAC</sequence>
<protein>
    <recommendedName>
        <fullName evidence="5">O-GlcNAc transferase C-terminal domain-containing protein</fullName>
    </recommendedName>
</protein>
<gene>
    <name evidence="6" type="ORF">H257_12727</name>
</gene>
<dbReference type="Gene3D" id="3.40.50.2000">
    <property type="entry name" value="Glycogen Phosphorylase B"/>
    <property type="match status" value="1"/>
</dbReference>
<dbReference type="PANTHER" id="PTHR44366">
    <property type="entry name" value="UDP-N-ACETYLGLUCOSAMINE--PEPTIDE N-ACETYLGLUCOSAMINYLTRANSFERASE 110 KDA SUBUNIT"/>
    <property type="match status" value="1"/>
</dbReference>
<dbReference type="AlphaFoldDB" id="W4FZQ9"/>
<dbReference type="GeneID" id="20814723"/>
<proteinExistence type="predicted"/>
<dbReference type="OrthoDB" id="421121at2759"/>
<dbReference type="GO" id="GO:0097363">
    <property type="term" value="F:protein O-acetylglucosaminyltransferase activity"/>
    <property type="evidence" value="ECO:0007669"/>
    <property type="project" value="TreeGrafter"/>
</dbReference>